<evidence type="ECO:0000313" key="2">
    <source>
        <dbReference type="Proteomes" id="UP000663722"/>
    </source>
</evidence>
<gene>
    <name evidence="1" type="ORF">dnm_046860</name>
</gene>
<dbReference type="EMBL" id="CP061800">
    <property type="protein sequence ID" value="QTA88639.1"/>
    <property type="molecule type" value="Genomic_DNA"/>
</dbReference>
<dbReference type="KEGG" id="dmm:dnm_046860"/>
<sequence>MNPVCYTKSLWGRTWGNPCRKKFDHRATKVFRYFFRSAEILFQHSGLKKIPENL</sequence>
<dbReference type="Proteomes" id="UP000663722">
    <property type="component" value="Chromosome"/>
</dbReference>
<evidence type="ECO:0000313" key="1">
    <source>
        <dbReference type="EMBL" id="QTA88639.1"/>
    </source>
</evidence>
<keyword evidence="2" id="KW-1185">Reference proteome</keyword>
<name>A0A975BMW1_9BACT</name>
<proteinExistence type="predicted"/>
<reference evidence="1" key="1">
    <citation type="journal article" date="2021" name="Microb. Physiol.">
        <title>Proteogenomic Insights into the Physiology of Marine, Sulfate-Reducing, Filamentous Desulfonema limicola and Desulfonema magnum.</title>
        <authorList>
            <person name="Schnaars V."/>
            <person name="Wohlbrand L."/>
            <person name="Scheve S."/>
            <person name="Hinrichs C."/>
            <person name="Reinhardt R."/>
            <person name="Rabus R."/>
        </authorList>
    </citation>
    <scope>NUCLEOTIDE SEQUENCE</scope>
    <source>
        <strain evidence="1">4be13</strain>
    </source>
</reference>
<organism evidence="1 2">
    <name type="scientific">Desulfonema magnum</name>
    <dbReference type="NCBI Taxonomy" id="45655"/>
    <lineage>
        <taxon>Bacteria</taxon>
        <taxon>Pseudomonadati</taxon>
        <taxon>Thermodesulfobacteriota</taxon>
        <taxon>Desulfobacteria</taxon>
        <taxon>Desulfobacterales</taxon>
        <taxon>Desulfococcaceae</taxon>
        <taxon>Desulfonema</taxon>
    </lineage>
</organism>
<protein>
    <submittedName>
        <fullName evidence="1">Uncharacterized protein</fullName>
    </submittedName>
</protein>
<dbReference type="AlphaFoldDB" id="A0A975BMW1"/>
<accession>A0A975BMW1</accession>